<evidence type="ECO:0000313" key="1">
    <source>
        <dbReference type="EMBL" id="KAF7257686.1"/>
    </source>
</evidence>
<reference evidence="1" key="1">
    <citation type="submission" date="2019-07" db="EMBL/GenBank/DDBJ databases">
        <title>Annotation for the trematode Paragonimus miyazaki's.</title>
        <authorList>
            <person name="Choi Y.-J."/>
        </authorList>
    </citation>
    <scope>NUCLEOTIDE SEQUENCE</scope>
    <source>
        <strain evidence="1">Japan</strain>
    </source>
</reference>
<name>A0A8S9YWD6_9TREM</name>
<dbReference type="AlphaFoldDB" id="A0A8S9YWD6"/>
<proteinExistence type="predicted"/>
<organism evidence="1 2">
    <name type="scientific">Paragonimus skrjabini miyazakii</name>
    <dbReference type="NCBI Taxonomy" id="59628"/>
    <lineage>
        <taxon>Eukaryota</taxon>
        <taxon>Metazoa</taxon>
        <taxon>Spiralia</taxon>
        <taxon>Lophotrochozoa</taxon>
        <taxon>Platyhelminthes</taxon>
        <taxon>Trematoda</taxon>
        <taxon>Digenea</taxon>
        <taxon>Plagiorchiida</taxon>
        <taxon>Troglotremata</taxon>
        <taxon>Troglotrematidae</taxon>
        <taxon>Paragonimus</taxon>
    </lineage>
</organism>
<dbReference type="EMBL" id="JTDE01002212">
    <property type="protein sequence ID" value="KAF7257686.1"/>
    <property type="molecule type" value="Genomic_DNA"/>
</dbReference>
<comment type="caution">
    <text evidence="1">The sequence shown here is derived from an EMBL/GenBank/DDBJ whole genome shotgun (WGS) entry which is preliminary data.</text>
</comment>
<accession>A0A8S9YWD6</accession>
<keyword evidence="2" id="KW-1185">Reference proteome</keyword>
<gene>
    <name evidence="1" type="ORF">EG68_04929</name>
</gene>
<evidence type="ECO:0000313" key="2">
    <source>
        <dbReference type="Proteomes" id="UP000822476"/>
    </source>
</evidence>
<dbReference type="Proteomes" id="UP000822476">
    <property type="component" value="Unassembled WGS sequence"/>
</dbReference>
<protein>
    <submittedName>
        <fullName evidence="1">Uncharacterized protein</fullName>
    </submittedName>
</protein>
<sequence length="54" mass="6028">MRITFDTLNSSITRICCSMLMHRTAARLWGLGRNRIHIDSSSLLQSSTTSATKS</sequence>